<feature type="region of interest" description="Disordered" evidence="2">
    <location>
        <begin position="37"/>
        <end position="86"/>
    </location>
</feature>
<evidence type="ECO:0000313" key="5">
    <source>
        <dbReference type="Proteomes" id="UP000199012"/>
    </source>
</evidence>
<dbReference type="CDD" id="cd05829">
    <property type="entry name" value="Sortase_F"/>
    <property type="match status" value="1"/>
</dbReference>
<dbReference type="STRING" id="988821.SAMN05421867_11419"/>
<sequence>MTRADGRGRGPLRRLAPLVLAAALVAGCGSGATTDAVGPGAGGPVPAASPSAPTTASPGTGTGTSTGTGTGTVVDPGLAAAGAPQDPDLGVDSPLAARGVVPVRVTVPAIGVASDLETLALGADGRITPPVAWGSAGWYAGGVVPGDVGPAVVAGHVDGPDGPAVFVDLARLVPGDEVVVTLSDGTDRRFVVERSVRAPKADFPTAEVYSPTPDAQLRLITCDGVFDRRTGHYVDNLVVFAVPATP</sequence>
<feature type="compositionally biased region" description="Gly residues" evidence="2">
    <location>
        <begin position="60"/>
        <end position="70"/>
    </location>
</feature>
<feature type="chain" id="PRO_5011766989" evidence="3">
    <location>
        <begin position="33"/>
        <end position="246"/>
    </location>
</feature>
<evidence type="ECO:0000313" key="4">
    <source>
        <dbReference type="EMBL" id="SFB31424.1"/>
    </source>
</evidence>
<dbReference type="InterPro" id="IPR005754">
    <property type="entry name" value="Sortase"/>
</dbReference>
<organism evidence="4 5">
    <name type="scientific">Cellulomonas marina</name>
    <dbReference type="NCBI Taxonomy" id="988821"/>
    <lineage>
        <taxon>Bacteria</taxon>
        <taxon>Bacillati</taxon>
        <taxon>Actinomycetota</taxon>
        <taxon>Actinomycetes</taxon>
        <taxon>Micrococcales</taxon>
        <taxon>Cellulomonadaceae</taxon>
        <taxon>Cellulomonas</taxon>
    </lineage>
</organism>
<evidence type="ECO:0000256" key="2">
    <source>
        <dbReference type="SAM" id="MobiDB-lite"/>
    </source>
</evidence>
<dbReference type="EMBL" id="FOKA01000014">
    <property type="protein sequence ID" value="SFB31424.1"/>
    <property type="molecule type" value="Genomic_DNA"/>
</dbReference>
<dbReference type="Pfam" id="PF04203">
    <property type="entry name" value="Sortase"/>
    <property type="match status" value="1"/>
</dbReference>
<protein>
    <submittedName>
        <fullName evidence="4">Sortase family protein</fullName>
    </submittedName>
</protein>
<gene>
    <name evidence="4" type="ORF">SAMN05421867_11419</name>
</gene>
<keyword evidence="1" id="KW-0378">Hydrolase</keyword>
<reference evidence="4 5" key="1">
    <citation type="submission" date="2016-10" db="EMBL/GenBank/DDBJ databases">
        <authorList>
            <person name="de Groot N.N."/>
        </authorList>
    </citation>
    <scope>NUCLEOTIDE SEQUENCE [LARGE SCALE GENOMIC DNA]</scope>
    <source>
        <strain evidence="4 5">CGMCC 4.6945</strain>
    </source>
</reference>
<proteinExistence type="predicted"/>
<dbReference type="Proteomes" id="UP000199012">
    <property type="component" value="Unassembled WGS sequence"/>
</dbReference>
<feature type="signal peptide" evidence="3">
    <location>
        <begin position="1"/>
        <end position="32"/>
    </location>
</feature>
<dbReference type="RefSeq" id="WP_203708966.1">
    <property type="nucleotide sequence ID" value="NZ_BONM01000030.1"/>
</dbReference>
<dbReference type="PROSITE" id="PS51257">
    <property type="entry name" value="PROKAR_LIPOPROTEIN"/>
    <property type="match status" value="1"/>
</dbReference>
<feature type="compositionally biased region" description="Low complexity" evidence="2">
    <location>
        <begin position="37"/>
        <end position="59"/>
    </location>
</feature>
<dbReference type="SUPFAM" id="SSF63817">
    <property type="entry name" value="Sortase"/>
    <property type="match status" value="1"/>
</dbReference>
<dbReference type="Gene3D" id="2.40.260.10">
    <property type="entry name" value="Sortase"/>
    <property type="match status" value="1"/>
</dbReference>
<dbReference type="GO" id="GO:0016787">
    <property type="term" value="F:hydrolase activity"/>
    <property type="evidence" value="ECO:0007669"/>
    <property type="project" value="UniProtKB-KW"/>
</dbReference>
<keyword evidence="5" id="KW-1185">Reference proteome</keyword>
<dbReference type="AlphaFoldDB" id="A0A1I1A0B8"/>
<dbReference type="InterPro" id="IPR042001">
    <property type="entry name" value="Sortase_F"/>
</dbReference>
<accession>A0A1I1A0B8</accession>
<name>A0A1I1A0B8_9CELL</name>
<dbReference type="InterPro" id="IPR023365">
    <property type="entry name" value="Sortase_dom-sf"/>
</dbReference>
<evidence type="ECO:0000256" key="1">
    <source>
        <dbReference type="ARBA" id="ARBA00022801"/>
    </source>
</evidence>
<keyword evidence="3" id="KW-0732">Signal</keyword>
<evidence type="ECO:0000256" key="3">
    <source>
        <dbReference type="SAM" id="SignalP"/>
    </source>
</evidence>